<sequence>CPEPINSGAGGAESASAVFEREAPVESRPTLARSAYELGHGPTLDRDGSTHHSATAAPPPVLARLPASILSQSDLESLRGYRLSIALEADRLAQLLDGAQQLLAKIDATVAAGDSRGNVGDVPLPKRANLLSPSTQKEHLAVEGLLAVASSKRTVAETFPLPRPPPINTVPPEGHRRDCSAYQKSPLTARSGRGGTSAELPEISSNYHSTSIGHYLFRGPSPESAYPPRGPRCSRSPSSGRQRQPSFAFAQDVAGGGPPPPPKVELNFVPSRYQALADSSHRDAAAARVADERRAESDIKHDGRDRFADEARRYDLAGSSSDGRYPAANEETEIARAQPRGRKKWQCKDSHPEVAFAAPEETTTTVHIQPAVEHDSSPMSTFGHQPQYRAVPAAPVAAAGQEQDPSAHLPAGLLPPMASLLGRQMPRFVGPRGGRWEPLPRQPSDAAAAPTLPSFSDSFARFGAYSLLPPPPPPPPSGLLPADMPSQAPPPEPPSSEQQHQHQQPAGLSFSLSPQPSA</sequence>
<feature type="compositionally biased region" description="Low complexity" evidence="1">
    <location>
        <begin position="231"/>
        <end position="245"/>
    </location>
</feature>
<keyword evidence="3" id="KW-1185">Reference proteome</keyword>
<name>A0A8H7ZXR6_9FUNG</name>
<protein>
    <submittedName>
        <fullName evidence="2">Uncharacterized protein</fullName>
    </submittedName>
</protein>
<feature type="compositionally biased region" description="Low complexity" evidence="1">
    <location>
        <begin position="495"/>
        <end position="506"/>
    </location>
</feature>
<feature type="region of interest" description="Disordered" evidence="1">
    <location>
        <begin position="157"/>
        <end position="178"/>
    </location>
</feature>
<dbReference type="EMBL" id="JAEFCI010003863">
    <property type="protein sequence ID" value="KAG5461296.1"/>
    <property type="molecule type" value="Genomic_DNA"/>
</dbReference>
<gene>
    <name evidence="2" type="ORF">BJ554DRAFT_6529</name>
</gene>
<dbReference type="Proteomes" id="UP000673691">
    <property type="component" value="Unassembled WGS sequence"/>
</dbReference>
<dbReference type="AlphaFoldDB" id="A0A8H7ZXR6"/>
<evidence type="ECO:0000313" key="2">
    <source>
        <dbReference type="EMBL" id="KAG5461296.1"/>
    </source>
</evidence>
<feature type="region of interest" description="Disordered" evidence="1">
    <location>
        <begin position="392"/>
        <end position="518"/>
    </location>
</feature>
<feature type="region of interest" description="Disordered" evidence="1">
    <location>
        <begin position="1"/>
        <end position="59"/>
    </location>
</feature>
<evidence type="ECO:0000256" key="1">
    <source>
        <dbReference type="SAM" id="MobiDB-lite"/>
    </source>
</evidence>
<feature type="compositionally biased region" description="Pro residues" evidence="1">
    <location>
        <begin position="468"/>
        <end position="478"/>
    </location>
</feature>
<reference evidence="2 3" key="1">
    <citation type="journal article" name="Sci. Rep.">
        <title>Genome-scale phylogenetic analyses confirm Olpidium as the closest living zoosporic fungus to the non-flagellated, terrestrial fungi.</title>
        <authorList>
            <person name="Chang Y."/>
            <person name="Rochon D."/>
            <person name="Sekimoto S."/>
            <person name="Wang Y."/>
            <person name="Chovatia M."/>
            <person name="Sandor L."/>
            <person name="Salamov A."/>
            <person name="Grigoriev I.V."/>
            <person name="Stajich J.E."/>
            <person name="Spatafora J.W."/>
        </authorList>
    </citation>
    <scope>NUCLEOTIDE SEQUENCE [LARGE SCALE GENOMIC DNA]</scope>
    <source>
        <strain evidence="2">S191</strain>
    </source>
</reference>
<organism evidence="2 3">
    <name type="scientific">Olpidium bornovanus</name>
    <dbReference type="NCBI Taxonomy" id="278681"/>
    <lineage>
        <taxon>Eukaryota</taxon>
        <taxon>Fungi</taxon>
        <taxon>Fungi incertae sedis</taxon>
        <taxon>Olpidiomycota</taxon>
        <taxon>Olpidiomycotina</taxon>
        <taxon>Olpidiomycetes</taxon>
        <taxon>Olpidiales</taxon>
        <taxon>Olpidiaceae</taxon>
        <taxon>Olpidium</taxon>
    </lineage>
</organism>
<feature type="non-terminal residue" evidence="2">
    <location>
        <position position="1"/>
    </location>
</feature>
<evidence type="ECO:0000313" key="3">
    <source>
        <dbReference type="Proteomes" id="UP000673691"/>
    </source>
</evidence>
<comment type="caution">
    <text evidence="2">The sequence shown here is derived from an EMBL/GenBank/DDBJ whole genome shotgun (WGS) entry which is preliminary data.</text>
</comment>
<accession>A0A8H7ZXR6</accession>
<feature type="region of interest" description="Disordered" evidence="1">
    <location>
        <begin position="216"/>
        <end position="245"/>
    </location>
</feature>
<proteinExistence type="predicted"/>